<comment type="caution">
    <text evidence="1">The sequence shown here is derived from an EMBL/GenBank/DDBJ whole genome shotgun (WGS) entry which is preliminary data.</text>
</comment>
<dbReference type="Proteomes" id="UP001490330">
    <property type="component" value="Unassembled WGS sequence"/>
</dbReference>
<organism evidence="1 2">
    <name type="scientific">Streptomyces flaveolus</name>
    <dbReference type="NCBI Taxonomy" id="67297"/>
    <lineage>
        <taxon>Bacteria</taxon>
        <taxon>Bacillati</taxon>
        <taxon>Actinomycetota</taxon>
        <taxon>Actinomycetes</taxon>
        <taxon>Kitasatosporales</taxon>
        <taxon>Streptomycetaceae</taxon>
        <taxon>Streptomyces</taxon>
    </lineage>
</organism>
<evidence type="ECO:0008006" key="3">
    <source>
        <dbReference type="Google" id="ProtNLM"/>
    </source>
</evidence>
<evidence type="ECO:0000313" key="1">
    <source>
        <dbReference type="EMBL" id="MER6909933.1"/>
    </source>
</evidence>
<sequence>MSKLHLPPGYEEPDENEQAKTMYATYGAAVYFSSCLEYGLINVLATAEVLEAKKAGKVIADDPWERRVQDKKLTMGALITQVKNGRHLSVAAGLQKELYDALEVRNFLAHHFWRERSDEAMSVRGQAKLIAELEGNRQMFDKANKRVDAEVMGPMMVKMGITPDMQSAMYNQMLREAKEKHG</sequence>
<dbReference type="EMBL" id="JBEPCV010000088">
    <property type="protein sequence ID" value="MER6909933.1"/>
    <property type="molecule type" value="Genomic_DNA"/>
</dbReference>
<keyword evidence="2" id="KW-1185">Reference proteome</keyword>
<gene>
    <name evidence="1" type="ORF">ABT322_40845</name>
</gene>
<evidence type="ECO:0000313" key="2">
    <source>
        <dbReference type="Proteomes" id="UP001490330"/>
    </source>
</evidence>
<name>A0ABV1VTY3_9ACTN</name>
<reference evidence="1 2" key="1">
    <citation type="submission" date="2024-06" db="EMBL/GenBank/DDBJ databases">
        <title>The Natural Products Discovery Center: Release of the First 8490 Sequenced Strains for Exploring Actinobacteria Biosynthetic Diversity.</title>
        <authorList>
            <person name="Kalkreuter E."/>
            <person name="Kautsar S.A."/>
            <person name="Yang D."/>
            <person name="Bader C.D."/>
            <person name="Teijaro C.N."/>
            <person name="Fluegel L."/>
            <person name="Davis C.M."/>
            <person name="Simpson J.R."/>
            <person name="Lauterbach L."/>
            <person name="Steele A.D."/>
            <person name="Gui C."/>
            <person name="Meng S."/>
            <person name="Li G."/>
            <person name="Viehrig K."/>
            <person name="Ye F."/>
            <person name="Su P."/>
            <person name="Kiefer A.F."/>
            <person name="Nichols A."/>
            <person name="Cepeda A.J."/>
            <person name="Yan W."/>
            <person name="Fan B."/>
            <person name="Jiang Y."/>
            <person name="Adhikari A."/>
            <person name="Zheng C.-J."/>
            <person name="Schuster L."/>
            <person name="Cowan T.M."/>
            <person name="Smanski M.J."/>
            <person name="Chevrette M.G."/>
            <person name="De Carvalho L.P.S."/>
            <person name="Shen B."/>
        </authorList>
    </citation>
    <scope>NUCLEOTIDE SEQUENCE [LARGE SCALE GENOMIC DNA]</scope>
    <source>
        <strain evidence="1 2">NPDC000632</strain>
    </source>
</reference>
<dbReference type="RefSeq" id="WP_350726497.1">
    <property type="nucleotide sequence ID" value="NZ_JBEPCO010000099.1"/>
</dbReference>
<accession>A0ABV1VTY3</accession>
<protein>
    <recommendedName>
        <fullName evidence="3">DUF4145 domain-containing protein</fullName>
    </recommendedName>
</protein>
<proteinExistence type="predicted"/>